<dbReference type="Gene3D" id="3.30.450.30">
    <property type="entry name" value="Dynein light chain 2a, cytoplasmic"/>
    <property type="match status" value="1"/>
</dbReference>
<dbReference type="PANTHER" id="PTHR13378:SF1">
    <property type="entry name" value="RAGULATOR COMPLEX PROTEIN LAMTOR3"/>
    <property type="match status" value="1"/>
</dbReference>
<dbReference type="GO" id="GO:0071230">
    <property type="term" value="P:cellular response to amino acid stimulus"/>
    <property type="evidence" value="ECO:0007669"/>
    <property type="project" value="TreeGrafter"/>
</dbReference>
<evidence type="ECO:0000313" key="2">
    <source>
        <dbReference type="EMBL" id="KAK2165689.1"/>
    </source>
</evidence>
<evidence type="ECO:0000313" key="3">
    <source>
        <dbReference type="Proteomes" id="UP001208570"/>
    </source>
</evidence>
<protein>
    <submittedName>
        <fullName evidence="2">Uncharacterized protein</fullName>
    </submittedName>
</protein>
<dbReference type="GO" id="GO:0071986">
    <property type="term" value="C:Ragulator complex"/>
    <property type="evidence" value="ECO:0007669"/>
    <property type="project" value="TreeGrafter"/>
</dbReference>
<comment type="similarity">
    <text evidence="1">Belongs to the LAMTOR3 family.</text>
</comment>
<dbReference type="Proteomes" id="UP001208570">
    <property type="component" value="Unassembled WGS sequence"/>
</dbReference>
<accession>A0AAD9K6H6</accession>
<sequence>MVDGLHAIIITDRDGVPVLKVADEHLPHAAMQPRLLATAAMAVEQANKLGVSNNKNIITVYKNHQLISINRQPLIVNMIANANANTGLILSLEADMQEPLDDICAALELH</sequence>
<dbReference type="FunFam" id="3.30.450.30:FF:000003">
    <property type="entry name" value="ragulator complex protein LAMTOR3 homolog"/>
    <property type="match status" value="1"/>
</dbReference>
<organism evidence="2 3">
    <name type="scientific">Paralvinella palmiformis</name>
    <dbReference type="NCBI Taxonomy" id="53620"/>
    <lineage>
        <taxon>Eukaryota</taxon>
        <taxon>Metazoa</taxon>
        <taxon>Spiralia</taxon>
        <taxon>Lophotrochozoa</taxon>
        <taxon>Annelida</taxon>
        <taxon>Polychaeta</taxon>
        <taxon>Sedentaria</taxon>
        <taxon>Canalipalpata</taxon>
        <taxon>Terebellida</taxon>
        <taxon>Terebelliformia</taxon>
        <taxon>Alvinellidae</taxon>
        <taxon>Paralvinella</taxon>
    </lineage>
</organism>
<name>A0AAD9K6H6_9ANNE</name>
<dbReference type="SMART" id="SM01278">
    <property type="entry name" value="MAPKK1_Int"/>
    <property type="match status" value="1"/>
</dbReference>
<keyword evidence="3" id="KW-1185">Reference proteome</keyword>
<evidence type="ECO:0000256" key="1">
    <source>
        <dbReference type="ARBA" id="ARBA00005356"/>
    </source>
</evidence>
<proteinExistence type="inferred from homology"/>
<dbReference type="PANTHER" id="PTHR13378">
    <property type="entry name" value="REGULATOR COMPLEX PROTEIN LAMTOR3"/>
    <property type="match status" value="1"/>
</dbReference>
<dbReference type="AlphaFoldDB" id="A0AAD9K6H6"/>
<reference evidence="2" key="1">
    <citation type="journal article" date="2023" name="Mol. Biol. Evol.">
        <title>Third-Generation Sequencing Reveals the Adaptive Role of the Epigenome in Three Deep-Sea Polychaetes.</title>
        <authorList>
            <person name="Perez M."/>
            <person name="Aroh O."/>
            <person name="Sun Y."/>
            <person name="Lan Y."/>
            <person name="Juniper S.K."/>
            <person name="Young C.R."/>
            <person name="Angers B."/>
            <person name="Qian P.Y."/>
        </authorList>
    </citation>
    <scope>NUCLEOTIDE SEQUENCE</scope>
    <source>
        <strain evidence="2">P08H-3</strain>
    </source>
</reference>
<comment type="caution">
    <text evidence="2">The sequence shown here is derived from an EMBL/GenBank/DDBJ whole genome shotgun (WGS) entry which is preliminary data.</text>
</comment>
<gene>
    <name evidence="2" type="ORF">LSH36_46g01016</name>
</gene>
<dbReference type="SUPFAM" id="SSF103196">
    <property type="entry name" value="Roadblock/LC7 domain"/>
    <property type="match status" value="1"/>
</dbReference>
<dbReference type="EMBL" id="JAODUP010000046">
    <property type="protein sequence ID" value="KAK2165689.1"/>
    <property type="molecule type" value="Genomic_DNA"/>
</dbReference>
<dbReference type="GO" id="GO:0032008">
    <property type="term" value="P:positive regulation of TOR signaling"/>
    <property type="evidence" value="ECO:0007669"/>
    <property type="project" value="TreeGrafter"/>
</dbReference>
<dbReference type="Pfam" id="PF08923">
    <property type="entry name" value="MAPKK1_Int"/>
    <property type="match status" value="1"/>
</dbReference>
<dbReference type="InterPro" id="IPR015019">
    <property type="entry name" value="LAMTOR3"/>
</dbReference>